<dbReference type="OrthoDB" id="5235405at2"/>
<dbReference type="EMBL" id="AP017457">
    <property type="protein sequence ID" value="BAU99684.1"/>
    <property type="molecule type" value="Genomic_DNA"/>
</dbReference>
<evidence type="ECO:0000313" key="1">
    <source>
        <dbReference type="EMBL" id="BAU99684.1"/>
    </source>
</evidence>
<dbReference type="Proteomes" id="UP000243847">
    <property type="component" value="Chromosome sequence1"/>
</dbReference>
<dbReference type="AlphaFoldDB" id="A0A173LXV2"/>
<name>A0A173LXV2_9MICO</name>
<sequence length="93" mass="10864">MSETSFLVRCQILGELWEEYKFDVEFEDFISFNDLGLTLAYAFANGIIVESEKMRQLIDQTFDTYLNVCGLEKDIGFDNLADLFRETNQEIDK</sequence>
<dbReference type="GeneID" id="80452333"/>
<proteinExistence type="predicted"/>
<reference evidence="1 2" key="1">
    <citation type="journal article" date="2016" name="Genome Announc.">
        <title>Complete Genome Sequence of Aurantimicrobium minutum Type Strain KNCT, a Planktonic Ultramicrobacterium Isolated from River Water.</title>
        <authorList>
            <person name="Nakai R."/>
            <person name="Fujisawa T."/>
            <person name="Nakamura Y."/>
            <person name="Nishide H."/>
            <person name="Uchiyama I."/>
            <person name="Baba T."/>
            <person name="Toyoda A."/>
            <person name="Fujiyama A."/>
            <person name="Naganuma T."/>
            <person name="Niki H."/>
        </authorList>
    </citation>
    <scope>NUCLEOTIDE SEQUENCE [LARGE SCALE GENOMIC DNA]</scope>
    <source>
        <strain evidence="1 2">KNC</strain>
    </source>
</reference>
<gene>
    <name evidence="1" type="ORF">AUMI_111420</name>
</gene>
<protein>
    <submittedName>
        <fullName evidence="1">Uncharacterized protein</fullName>
    </submittedName>
</protein>
<dbReference type="RefSeq" id="WP_096382391.1">
    <property type="nucleotide sequence ID" value="NZ_AP017457.1"/>
</dbReference>
<organism evidence="1 2">
    <name type="scientific">Aurantimicrobium minutum</name>
    <dbReference type="NCBI Taxonomy" id="708131"/>
    <lineage>
        <taxon>Bacteria</taxon>
        <taxon>Bacillati</taxon>
        <taxon>Actinomycetota</taxon>
        <taxon>Actinomycetes</taxon>
        <taxon>Micrococcales</taxon>
        <taxon>Microbacteriaceae</taxon>
        <taxon>Aurantimicrobium</taxon>
    </lineage>
</organism>
<accession>A0A173LXV2</accession>
<evidence type="ECO:0000313" key="2">
    <source>
        <dbReference type="Proteomes" id="UP000243847"/>
    </source>
</evidence>
<dbReference type="KEGG" id="amin:AUMI_111420"/>